<protein>
    <submittedName>
        <fullName evidence="1">Uncharacterized protein</fullName>
    </submittedName>
</protein>
<name>A0A0F8XIJ6_9ZZZZ</name>
<dbReference type="EMBL" id="LAZR01058991">
    <property type="protein sequence ID" value="KKK68738.1"/>
    <property type="molecule type" value="Genomic_DNA"/>
</dbReference>
<organism evidence="1">
    <name type="scientific">marine sediment metagenome</name>
    <dbReference type="NCBI Taxonomy" id="412755"/>
    <lineage>
        <taxon>unclassified sequences</taxon>
        <taxon>metagenomes</taxon>
        <taxon>ecological metagenomes</taxon>
    </lineage>
</organism>
<proteinExistence type="predicted"/>
<accession>A0A0F8XIJ6</accession>
<comment type="caution">
    <text evidence="1">The sequence shown here is derived from an EMBL/GenBank/DDBJ whole genome shotgun (WGS) entry which is preliminary data.</text>
</comment>
<evidence type="ECO:0000313" key="1">
    <source>
        <dbReference type="EMBL" id="KKK68738.1"/>
    </source>
</evidence>
<sequence length="84" mass="9827">MDITIDSGVPIPKERPNFKSYIDDMEIGQSFRVDPEYWTSLRNAASNMNKRTEKRFVVNKVKEPVDPKKPDGKAGEFVRIWRKK</sequence>
<gene>
    <name evidence="1" type="ORF">LCGC14_2941040</name>
</gene>
<reference evidence="1" key="1">
    <citation type="journal article" date="2015" name="Nature">
        <title>Complex archaea that bridge the gap between prokaryotes and eukaryotes.</title>
        <authorList>
            <person name="Spang A."/>
            <person name="Saw J.H."/>
            <person name="Jorgensen S.L."/>
            <person name="Zaremba-Niedzwiedzka K."/>
            <person name="Martijn J."/>
            <person name="Lind A.E."/>
            <person name="van Eijk R."/>
            <person name="Schleper C."/>
            <person name="Guy L."/>
            <person name="Ettema T.J."/>
        </authorList>
    </citation>
    <scope>NUCLEOTIDE SEQUENCE</scope>
</reference>
<dbReference type="AlphaFoldDB" id="A0A0F8XIJ6"/>